<dbReference type="EMBL" id="CP139781">
    <property type="protein sequence ID" value="WRQ89403.1"/>
    <property type="molecule type" value="Genomic_DNA"/>
</dbReference>
<evidence type="ECO:0000313" key="1">
    <source>
        <dbReference type="EMBL" id="WRQ89403.1"/>
    </source>
</evidence>
<evidence type="ECO:0000313" key="2">
    <source>
        <dbReference type="Proteomes" id="UP000738431"/>
    </source>
</evidence>
<keyword evidence="2" id="KW-1185">Reference proteome</keyword>
<dbReference type="RefSeq" id="WP_221029906.1">
    <property type="nucleotide sequence ID" value="NZ_CP139781.1"/>
</dbReference>
<gene>
    <name evidence="1" type="ORF">K1X11_008275</name>
</gene>
<proteinExistence type="predicted"/>
<name>A0ABZ1CD43_9BACT</name>
<dbReference type="Proteomes" id="UP000738431">
    <property type="component" value="Chromosome"/>
</dbReference>
<sequence>MKLKITDPNGVVYNGQTLAKGTEVEVSGPHADAWLRFKQAQKVPEKTGKGSGK</sequence>
<organism evidence="1 2">
    <name type="scientific">Actomonas aquatica</name>
    <dbReference type="NCBI Taxonomy" id="2866162"/>
    <lineage>
        <taxon>Bacteria</taxon>
        <taxon>Pseudomonadati</taxon>
        <taxon>Verrucomicrobiota</taxon>
        <taxon>Opitutia</taxon>
        <taxon>Opitutales</taxon>
        <taxon>Opitutaceae</taxon>
        <taxon>Actomonas</taxon>
    </lineage>
</organism>
<reference evidence="1 2" key="1">
    <citation type="submission" date="2023-12" db="EMBL/GenBank/DDBJ databases">
        <title>Description of an unclassified Opitutus bacterium of Verrucomicrobiota.</title>
        <authorList>
            <person name="Zhang D.-F."/>
        </authorList>
    </citation>
    <scope>NUCLEOTIDE SEQUENCE [LARGE SCALE GENOMIC DNA]</scope>
    <source>
        <strain evidence="1 2">WL0086</strain>
    </source>
</reference>
<accession>A0ABZ1CD43</accession>
<protein>
    <submittedName>
        <fullName evidence="1">Uncharacterized protein</fullName>
    </submittedName>
</protein>